<evidence type="ECO:0000313" key="1">
    <source>
        <dbReference type="EMBL" id="RAI74550.1"/>
    </source>
</evidence>
<proteinExistence type="predicted"/>
<dbReference type="AlphaFoldDB" id="A0A327NGP9"/>
<dbReference type="Proteomes" id="UP000249016">
    <property type="component" value="Unassembled WGS sequence"/>
</dbReference>
<comment type="caution">
    <text evidence="1">The sequence shown here is derived from an EMBL/GenBank/DDBJ whole genome shotgun (WGS) entry which is preliminary data.</text>
</comment>
<dbReference type="EMBL" id="QLII01000001">
    <property type="protein sequence ID" value="RAI74550.1"/>
    <property type="molecule type" value="Genomic_DNA"/>
</dbReference>
<evidence type="ECO:0000313" key="2">
    <source>
        <dbReference type="Proteomes" id="UP000249016"/>
    </source>
</evidence>
<sequence length="104" mass="11715">MGHIKEIRPLSPVNVGYGFLETALKALKRVPALSASYAGLYVLPIAFCYTNLSDKNHVHYIPRNLLLSEKVANRQLLDELRVAVEVTKSSLLDRVIQGVWGYYK</sequence>
<dbReference type="RefSeq" id="WP_111341930.1">
    <property type="nucleotide sequence ID" value="NZ_QLII01000001.1"/>
</dbReference>
<organism evidence="1 2">
    <name type="scientific">Spirosoma telluris</name>
    <dbReference type="NCBI Taxonomy" id="2183553"/>
    <lineage>
        <taxon>Bacteria</taxon>
        <taxon>Pseudomonadati</taxon>
        <taxon>Bacteroidota</taxon>
        <taxon>Cytophagia</taxon>
        <taxon>Cytophagales</taxon>
        <taxon>Cytophagaceae</taxon>
        <taxon>Spirosoma</taxon>
    </lineage>
</organism>
<reference evidence="1 2" key="1">
    <citation type="submission" date="2018-06" db="EMBL/GenBank/DDBJ databases">
        <title>Spirosoma sp. HMF3257 Genome sequencing and assembly.</title>
        <authorList>
            <person name="Kang H."/>
            <person name="Cha I."/>
            <person name="Kim H."/>
            <person name="Kang J."/>
            <person name="Joh K."/>
        </authorList>
    </citation>
    <scope>NUCLEOTIDE SEQUENCE [LARGE SCALE GENOMIC DNA]</scope>
    <source>
        <strain evidence="1 2">HMF3257</strain>
    </source>
</reference>
<protein>
    <submittedName>
        <fullName evidence="1">Uncharacterized protein</fullName>
    </submittedName>
</protein>
<dbReference type="OrthoDB" id="949279at2"/>
<name>A0A327NGP9_9BACT</name>
<accession>A0A327NGP9</accession>
<gene>
    <name evidence="1" type="ORF">HMF3257_10225</name>
</gene>
<keyword evidence="2" id="KW-1185">Reference proteome</keyword>